<evidence type="ECO:0000256" key="1">
    <source>
        <dbReference type="ARBA" id="ARBA00004651"/>
    </source>
</evidence>
<dbReference type="InterPro" id="IPR050882">
    <property type="entry name" value="Prepilin_peptidase/N-MTase"/>
</dbReference>
<evidence type="ECO:0000313" key="11">
    <source>
        <dbReference type="Proteomes" id="UP001556040"/>
    </source>
</evidence>
<dbReference type="Proteomes" id="UP001556040">
    <property type="component" value="Unassembled WGS sequence"/>
</dbReference>
<feature type="transmembrane region" description="Helical" evidence="7">
    <location>
        <begin position="75"/>
        <end position="94"/>
    </location>
</feature>
<dbReference type="PANTHER" id="PTHR30487">
    <property type="entry name" value="TYPE 4 PREPILIN-LIKE PROTEINS LEADER PEPTIDE-PROCESSING ENZYME"/>
    <property type="match status" value="1"/>
</dbReference>
<feature type="transmembrane region" description="Helical" evidence="7">
    <location>
        <begin position="7"/>
        <end position="27"/>
    </location>
</feature>
<reference evidence="10 11" key="1">
    <citation type="journal article" date="1979" name="Int. J. Syst. Evol. Microbiol.">
        <title>Bacillus globisporus subsp. marinus subsp. nov.</title>
        <authorList>
            <person name="Liu H."/>
        </authorList>
    </citation>
    <scope>NUCLEOTIDE SEQUENCE [LARGE SCALE GENOMIC DNA]</scope>
    <source>
        <strain evidence="10 11">DSM 1297</strain>
    </source>
</reference>
<keyword evidence="4 7" id="KW-0812">Transmembrane</keyword>
<feature type="transmembrane region" description="Helical" evidence="7">
    <location>
        <begin position="150"/>
        <end position="167"/>
    </location>
</feature>
<evidence type="ECO:0000256" key="6">
    <source>
        <dbReference type="ARBA" id="ARBA00023136"/>
    </source>
</evidence>
<keyword evidence="6 7" id="KW-0472">Membrane</keyword>
<feature type="transmembrane region" description="Helical" evidence="7">
    <location>
        <begin position="224"/>
        <end position="247"/>
    </location>
</feature>
<accession>A0ABV3Q013</accession>
<organism evidence="10 11">
    <name type="scientific">Jeotgalibacillus marinus</name>
    <dbReference type="NCBI Taxonomy" id="86667"/>
    <lineage>
        <taxon>Bacteria</taxon>
        <taxon>Bacillati</taxon>
        <taxon>Bacillota</taxon>
        <taxon>Bacilli</taxon>
        <taxon>Bacillales</taxon>
        <taxon>Caryophanaceae</taxon>
        <taxon>Jeotgalibacillus</taxon>
    </lineage>
</organism>
<dbReference type="Gene3D" id="1.20.120.1220">
    <property type="match status" value="1"/>
</dbReference>
<proteinExistence type="inferred from homology"/>
<evidence type="ECO:0000313" key="10">
    <source>
        <dbReference type="EMBL" id="MEW9500576.1"/>
    </source>
</evidence>
<evidence type="ECO:0000259" key="8">
    <source>
        <dbReference type="Pfam" id="PF01478"/>
    </source>
</evidence>
<gene>
    <name evidence="10" type="ORF">AB1471_02035</name>
</gene>
<feature type="domain" description="Prepilin peptidase A24 N-terminal" evidence="9">
    <location>
        <begin position="11"/>
        <end position="93"/>
    </location>
</feature>
<evidence type="ECO:0000256" key="2">
    <source>
        <dbReference type="ARBA" id="ARBA00005801"/>
    </source>
</evidence>
<evidence type="ECO:0000256" key="3">
    <source>
        <dbReference type="ARBA" id="ARBA00022475"/>
    </source>
</evidence>
<feature type="transmembrane region" description="Helical" evidence="7">
    <location>
        <begin position="127"/>
        <end position="144"/>
    </location>
</feature>
<comment type="caution">
    <text evidence="10">The sequence shown here is derived from an EMBL/GenBank/DDBJ whole genome shotgun (WGS) entry which is preliminary data.</text>
</comment>
<protein>
    <submittedName>
        <fullName evidence="10">Prepilin peptidase</fullName>
    </submittedName>
</protein>
<feature type="transmembrane region" description="Helical" evidence="7">
    <location>
        <begin position="179"/>
        <end position="212"/>
    </location>
</feature>
<evidence type="ECO:0000256" key="7">
    <source>
        <dbReference type="SAM" id="Phobius"/>
    </source>
</evidence>
<name>A0ABV3Q013_9BACL</name>
<sequence length="252" mass="28056">MAAFYTIFFIIIGLVMGSFFNVVGLRVPKKESIVSPSSHCATCHYELMWFELIPVFSYVALMGRCRKCRSRISPIYPTMELITGLLFGAAYYTLGFGVELATLLIFISMLVIIVVSDFAYMLIPDKILLVFGGMILILRFVEPLTPWWDALAGGAIGFFLLFFIAIVSKGGMGGGDIKLYAVIGLVLGVKLTLLSFFFATFLATFIGIIGILLGLWSRKQVIPFGPYIATASLIAYFWGNQLIALYMNWFLY</sequence>
<evidence type="ECO:0000256" key="4">
    <source>
        <dbReference type="ARBA" id="ARBA00022692"/>
    </source>
</evidence>
<evidence type="ECO:0000259" key="9">
    <source>
        <dbReference type="Pfam" id="PF06750"/>
    </source>
</evidence>
<dbReference type="Pfam" id="PF06750">
    <property type="entry name" value="A24_N_bact"/>
    <property type="match status" value="1"/>
</dbReference>
<feature type="domain" description="Prepilin type IV endopeptidase peptidase" evidence="8">
    <location>
        <begin position="104"/>
        <end position="208"/>
    </location>
</feature>
<dbReference type="InterPro" id="IPR000045">
    <property type="entry name" value="Prepilin_IV_endopep_pep"/>
</dbReference>
<dbReference type="InterPro" id="IPR010627">
    <property type="entry name" value="Prepilin_pept_A24_N"/>
</dbReference>
<keyword evidence="11" id="KW-1185">Reference proteome</keyword>
<keyword evidence="5 7" id="KW-1133">Transmembrane helix</keyword>
<comment type="similarity">
    <text evidence="2">Belongs to the peptidase A24 family.</text>
</comment>
<dbReference type="RefSeq" id="WP_367777879.1">
    <property type="nucleotide sequence ID" value="NZ_JBFMIA010000001.1"/>
</dbReference>
<keyword evidence="3" id="KW-1003">Cell membrane</keyword>
<comment type="subcellular location">
    <subcellularLocation>
        <location evidence="1">Cell membrane</location>
        <topology evidence="1">Multi-pass membrane protein</topology>
    </subcellularLocation>
</comment>
<dbReference type="PANTHER" id="PTHR30487:SF0">
    <property type="entry name" value="PREPILIN LEADER PEPTIDASE_N-METHYLTRANSFERASE-RELATED"/>
    <property type="match status" value="1"/>
</dbReference>
<evidence type="ECO:0000256" key="5">
    <source>
        <dbReference type="ARBA" id="ARBA00022989"/>
    </source>
</evidence>
<dbReference type="EMBL" id="JBFMIA010000001">
    <property type="protein sequence ID" value="MEW9500576.1"/>
    <property type="molecule type" value="Genomic_DNA"/>
</dbReference>
<dbReference type="Pfam" id="PF01478">
    <property type="entry name" value="Peptidase_A24"/>
    <property type="match status" value="1"/>
</dbReference>
<feature type="transmembrane region" description="Helical" evidence="7">
    <location>
        <begin position="100"/>
        <end position="120"/>
    </location>
</feature>